<dbReference type="EMBL" id="JADFTS010000002">
    <property type="protein sequence ID" value="KAF9620078.1"/>
    <property type="molecule type" value="Genomic_DNA"/>
</dbReference>
<comment type="caution">
    <text evidence="2">The sequence shown here is derived from an EMBL/GenBank/DDBJ whole genome shotgun (WGS) entry which is preliminary data.</text>
</comment>
<feature type="non-terminal residue" evidence="2">
    <location>
        <position position="120"/>
    </location>
</feature>
<dbReference type="Proteomes" id="UP000631114">
    <property type="component" value="Unassembled WGS sequence"/>
</dbReference>
<proteinExistence type="predicted"/>
<evidence type="ECO:0000313" key="2">
    <source>
        <dbReference type="EMBL" id="KAF9620078.1"/>
    </source>
</evidence>
<name>A0A835M573_9MAGN</name>
<feature type="compositionally biased region" description="Gly residues" evidence="1">
    <location>
        <begin position="25"/>
        <end position="38"/>
    </location>
</feature>
<feature type="region of interest" description="Disordered" evidence="1">
    <location>
        <begin position="23"/>
        <end position="52"/>
    </location>
</feature>
<protein>
    <submittedName>
        <fullName evidence="2">Uncharacterized protein</fullName>
    </submittedName>
</protein>
<evidence type="ECO:0000256" key="1">
    <source>
        <dbReference type="SAM" id="MobiDB-lite"/>
    </source>
</evidence>
<dbReference type="AlphaFoldDB" id="A0A835M573"/>
<keyword evidence="3" id="KW-1185">Reference proteome</keyword>
<evidence type="ECO:0000313" key="3">
    <source>
        <dbReference type="Proteomes" id="UP000631114"/>
    </source>
</evidence>
<organism evidence="2 3">
    <name type="scientific">Coptis chinensis</name>
    <dbReference type="NCBI Taxonomy" id="261450"/>
    <lineage>
        <taxon>Eukaryota</taxon>
        <taxon>Viridiplantae</taxon>
        <taxon>Streptophyta</taxon>
        <taxon>Embryophyta</taxon>
        <taxon>Tracheophyta</taxon>
        <taxon>Spermatophyta</taxon>
        <taxon>Magnoliopsida</taxon>
        <taxon>Ranunculales</taxon>
        <taxon>Ranunculaceae</taxon>
        <taxon>Coptidoideae</taxon>
        <taxon>Coptis</taxon>
    </lineage>
</organism>
<sequence length="120" mass="12764">MSMRASIAYIPSVSKDASVALVSNGRGGSVRGAQGHGGRSSAPHGTHGGRGGCGPRPDWLCDYCGNISHTEPFCYKKNGYLPYVHHTSKEPSYSNSQFTSTQDDVLSQILHKLNNLTPGS</sequence>
<accession>A0A835M573</accession>
<reference evidence="2 3" key="1">
    <citation type="submission" date="2020-10" db="EMBL/GenBank/DDBJ databases">
        <title>The Coptis chinensis genome and diversification of protoberbering-type alkaloids.</title>
        <authorList>
            <person name="Wang B."/>
            <person name="Shu S."/>
            <person name="Song C."/>
            <person name="Liu Y."/>
        </authorList>
    </citation>
    <scope>NUCLEOTIDE SEQUENCE [LARGE SCALE GENOMIC DNA]</scope>
    <source>
        <strain evidence="2">HL-2020</strain>
        <tissue evidence="2">Leaf</tissue>
    </source>
</reference>
<gene>
    <name evidence="2" type="ORF">IFM89_010728</name>
</gene>